<dbReference type="Gene3D" id="4.10.280.10">
    <property type="entry name" value="Helix-loop-helix DNA-binding domain"/>
    <property type="match status" value="1"/>
</dbReference>
<reference evidence="9" key="1">
    <citation type="submission" date="2025-08" db="UniProtKB">
        <authorList>
            <consortium name="RefSeq"/>
        </authorList>
    </citation>
    <scope>IDENTIFICATION</scope>
    <source>
        <strain evidence="9">Aabys</strain>
        <tissue evidence="9">Whole body</tissue>
    </source>
</reference>
<evidence type="ECO:0000256" key="2">
    <source>
        <dbReference type="ARBA" id="ARBA00022473"/>
    </source>
</evidence>
<dbReference type="Proteomes" id="UP001652621">
    <property type="component" value="Unplaced"/>
</dbReference>
<evidence type="ECO:0000256" key="1">
    <source>
        <dbReference type="ARBA" id="ARBA00004123"/>
    </source>
</evidence>
<organism evidence="8 9">
    <name type="scientific">Musca domestica</name>
    <name type="common">House fly</name>
    <dbReference type="NCBI Taxonomy" id="7370"/>
    <lineage>
        <taxon>Eukaryota</taxon>
        <taxon>Metazoa</taxon>
        <taxon>Ecdysozoa</taxon>
        <taxon>Arthropoda</taxon>
        <taxon>Hexapoda</taxon>
        <taxon>Insecta</taxon>
        <taxon>Pterygota</taxon>
        <taxon>Neoptera</taxon>
        <taxon>Endopterygota</taxon>
        <taxon>Diptera</taxon>
        <taxon>Brachycera</taxon>
        <taxon>Muscomorpha</taxon>
        <taxon>Muscoidea</taxon>
        <taxon>Muscidae</taxon>
        <taxon>Musca</taxon>
    </lineage>
</organism>
<feature type="domain" description="BHLH" evidence="7">
    <location>
        <begin position="255"/>
        <end position="307"/>
    </location>
</feature>
<dbReference type="VEuPathDB" id="VectorBase:MDOA000520"/>
<dbReference type="PANTHER" id="PTHR19290">
    <property type="entry name" value="BASIC HELIX-LOOP-HELIX PROTEIN NEUROGENIN-RELATED"/>
    <property type="match status" value="1"/>
</dbReference>
<dbReference type="OrthoDB" id="6161578at2759"/>
<dbReference type="SUPFAM" id="SSF47459">
    <property type="entry name" value="HLH, helix-loop-helix DNA-binding domain"/>
    <property type="match status" value="1"/>
</dbReference>
<dbReference type="SMART" id="SM00353">
    <property type="entry name" value="HLH"/>
    <property type="match status" value="1"/>
</dbReference>
<keyword evidence="5" id="KW-0539">Nucleus</keyword>
<keyword evidence="4" id="KW-0524">Neurogenesis</keyword>
<dbReference type="STRING" id="7370.A0A1I8M2B0"/>
<dbReference type="CDD" id="cd19715">
    <property type="entry name" value="bHLH_TS_amos_like"/>
    <property type="match status" value="1"/>
</dbReference>
<evidence type="ECO:0000256" key="3">
    <source>
        <dbReference type="ARBA" id="ARBA00022782"/>
    </source>
</evidence>
<dbReference type="PANTHER" id="PTHR19290:SF162">
    <property type="entry name" value="TRANSCRIPTION FACTOR ATOH7"/>
    <property type="match status" value="1"/>
</dbReference>
<dbReference type="eggNOG" id="KOG4395">
    <property type="taxonomic scope" value="Eukaryota"/>
</dbReference>
<comment type="subcellular location">
    <subcellularLocation>
        <location evidence="1">Nucleus</location>
    </subcellularLocation>
</comment>
<accession>A0A9J7I8L3</accession>
<evidence type="ECO:0000256" key="6">
    <source>
        <dbReference type="SAM" id="MobiDB-lite"/>
    </source>
</evidence>
<feature type="region of interest" description="Disordered" evidence="6">
    <location>
        <begin position="179"/>
        <end position="219"/>
    </location>
</feature>
<dbReference type="InterPro" id="IPR036638">
    <property type="entry name" value="HLH_DNA-bd_sf"/>
</dbReference>
<dbReference type="PROSITE" id="PS50888">
    <property type="entry name" value="BHLH"/>
    <property type="match status" value="1"/>
</dbReference>
<evidence type="ECO:0000313" key="8">
    <source>
        <dbReference type="Proteomes" id="UP001652621"/>
    </source>
</evidence>
<evidence type="ECO:0000313" key="9">
    <source>
        <dbReference type="RefSeq" id="XP_005192212.2"/>
    </source>
</evidence>
<protein>
    <submittedName>
        <fullName evidence="9">Basic helix-loop-helix transcription factor amos</fullName>
    </submittedName>
</protein>
<keyword evidence="3" id="KW-0221">Differentiation</keyword>
<gene>
    <name evidence="9" type="primary">LOC101891087</name>
</gene>
<feature type="compositionally biased region" description="Polar residues" evidence="6">
    <location>
        <begin position="198"/>
        <end position="212"/>
    </location>
</feature>
<sequence length="315" mass="35437">LKIKSDDSNDSNNRQGTSTNQSAGQQVKTLTTFTMANQNQVDAVVATVSKNPLKEQYNIKNNTTQPSDLKKQFLKMLSNDFSEQFYFPQYLSSTAPSENLNSSTIGSSFTAYDQNSAGNYNSIDMNFCQLDTVDLHNNDSMSDSNTSNEFGLETPIPTSTYELEHFYNTYHQQRNDHQQHWNNTGLGFSSSSSSSSSPETSNRHNLTTTTGKSLRYAPSNIENKSYKSYTKINRSSSSSLASTSGAMCSQEVLRKRRLAANARERRRMNSLNDAFEKLRDVVPSLGHDRRLSKYETLQMAQAYIGDLVKLLTRDY</sequence>
<name>A0A9J7I8L3_MUSDO</name>
<dbReference type="RefSeq" id="XP_005192212.2">
    <property type="nucleotide sequence ID" value="XM_005192155.3"/>
</dbReference>
<keyword evidence="8" id="KW-1185">Reference proteome</keyword>
<dbReference type="GeneID" id="101891087"/>
<proteinExistence type="predicted"/>
<evidence type="ECO:0000256" key="5">
    <source>
        <dbReference type="ARBA" id="ARBA00023242"/>
    </source>
</evidence>
<dbReference type="InterPro" id="IPR011598">
    <property type="entry name" value="bHLH_dom"/>
</dbReference>
<dbReference type="VEuPathDB" id="VectorBase:MDOMA2_004235"/>
<evidence type="ECO:0000259" key="7">
    <source>
        <dbReference type="PROSITE" id="PS50888"/>
    </source>
</evidence>
<evidence type="ECO:0000256" key="4">
    <source>
        <dbReference type="ARBA" id="ARBA00022902"/>
    </source>
</evidence>
<feature type="region of interest" description="Disordered" evidence="6">
    <location>
        <begin position="1"/>
        <end position="25"/>
    </location>
</feature>
<dbReference type="InterPro" id="IPR050359">
    <property type="entry name" value="bHLH_transcription_factors"/>
</dbReference>
<keyword evidence="2" id="KW-0217">Developmental protein</keyword>
<feature type="compositionally biased region" description="Polar residues" evidence="6">
    <location>
        <begin position="10"/>
        <end position="25"/>
    </location>
</feature>
<feature type="non-terminal residue" evidence="9">
    <location>
        <position position="1"/>
    </location>
</feature>
<dbReference type="Pfam" id="PF00010">
    <property type="entry name" value="HLH"/>
    <property type="match status" value="1"/>
</dbReference>